<sequence length="409" mass="43138">MRGILEGLERLAGGLGTAFMAVAVALCWLVVAALSLVGVGLALVPAMIAMTRGAAEWERRRLAGAGVEIVSPYRLPAEQLPRGWAARIRAARADPATLRDLGWLAVYVVVGPACGLLGMIMPVAVLRELTYPLYWQLLPREDQLTNFGFPVTTWPGAIATSVIGLAVLVALVRLFPVLARLQALPARKLLVPHASIDLSQRIAQLTVTRAGALRAHAVELRRIERALHDGAQNRLNAVVVTVAAAERALQRDPARAAHALERARSAAEQALAELRGVVRAILPPILEDKGLAGALDALAAGCSVPCRVRVGELAVVPLSVESAAYFTVAEALTNVGKHSGAQHVEVVVERVGPLLRVQVRDDGKGGARDGAGTGLAGVRRRVEAHDGTMTLTSPDGGPTVIEVELPCES</sequence>
<feature type="transmembrane region" description="Helical" evidence="9">
    <location>
        <begin position="18"/>
        <end position="51"/>
    </location>
</feature>
<evidence type="ECO:0000256" key="9">
    <source>
        <dbReference type="SAM" id="Phobius"/>
    </source>
</evidence>
<evidence type="ECO:0000313" key="12">
    <source>
        <dbReference type="Proteomes" id="UP001230426"/>
    </source>
</evidence>
<dbReference type="EC" id="2.7.13.3" evidence="2"/>
<evidence type="ECO:0000256" key="5">
    <source>
        <dbReference type="ARBA" id="ARBA00022741"/>
    </source>
</evidence>
<feature type="domain" description="Histidine kinase/HSP90-like ATPase" evidence="10">
    <location>
        <begin position="319"/>
        <end position="409"/>
    </location>
</feature>
<dbReference type="GO" id="GO:0016301">
    <property type="term" value="F:kinase activity"/>
    <property type="evidence" value="ECO:0007669"/>
    <property type="project" value="UniProtKB-KW"/>
</dbReference>
<dbReference type="Gene3D" id="1.20.5.1930">
    <property type="match status" value="1"/>
</dbReference>
<keyword evidence="8" id="KW-0902">Two-component regulatory system</keyword>
<accession>A0ABT9RKV9</accession>
<keyword evidence="12" id="KW-1185">Reference proteome</keyword>
<comment type="catalytic activity">
    <reaction evidence="1">
        <text>ATP + protein L-histidine = ADP + protein N-phospho-L-histidine.</text>
        <dbReference type="EC" id="2.7.13.3"/>
    </reaction>
</comment>
<dbReference type="SUPFAM" id="SSF55874">
    <property type="entry name" value="ATPase domain of HSP90 chaperone/DNA topoisomerase II/histidine kinase"/>
    <property type="match status" value="1"/>
</dbReference>
<evidence type="ECO:0000256" key="2">
    <source>
        <dbReference type="ARBA" id="ARBA00012438"/>
    </source>
</evidence>
<dbReference type="InterPro" id="IPR025828">
    <property type="entry name" value="Put_sensor_dom"/>
</dbReference>
<keyword evidence="6 11" id="KW-0418">Kinase</keyword>
<dbReference type="PANTHER" id="PTHR24421">
    <property type="entry name" value="NITRATE/NITRITE SENSOR PROTEIN NARX-RELATED"/>
    <property type="match status" value="1"/>
</dbReference>
<dbReference type="InterPro" id="IPR003594">
    <property type="entry name" value="HATPase_dom"/>
</dbReference>
<dbReference type="SMART" id="SM00387">
    <property type="entry name" value="HATPase_c"/>
    <property type="match status" value="1"/>
</dbReference>
<keyword evidence="9" id="KW-0812">Transmembrane</keyword>
<dbReference type="PANTHER" id="PTHR24421:SF10">
    <property type="entry name" value="NITRATE_NITRITE SENSOR PROTEIN NARQ"/>
    <property type="match status" value="1"/>
</dbReference>
<dbReference type="CDD" id="cd16917">
    <property type="entry name" value="HATPase_UhpB-NarQ-NarX-like"/>
    <property type="match status" value="1"/>
</dbReference>
<reference evidence="11 12" key="1">
    <citation type="submission" date="2023-07" db="EMBL/GenBank/DDBJ databases">
        <title>Sequencing the genomes of 1000 actinobacteria strains.</title>
        <authorList>
            <person name="Klenk H.-P."/>
        </authorList>
    </citation>
    <scope>NUCLEOTIDE SEQUENCE [LARGE SCALE GENOMIC DNA]</scope>
    <source>
        <strain evidence="11 12">DSM 44109</strain>
    </source>
</reference>
<dbReference type="InterPro" id="IPR011712">
    <property type="entry name" value="Sig_transdc_His_kin_sub3_dim/P"/>
</dbReference>
<dbReference type="EMBL" id="JAUSRB010000002">
    <property type="protein sequence ID" value="MDP9869374.1"/>
    <property type="molecule type" value="Genomic_DNA"/>
</dbReference>
<keyword evidence="4" id="KW-0808">Transferase</keyword>
<evidence type="ECO:0000256" key="6">
    <source>
        <dbReference type="ARBA" id="ARBA00022777"/>
    </source>
</evidence>
<feature type="transmembrane region" description="Helical" evidence="9">
    <location>
        <begin position="101"/>
        <end position="125"/>
    </location>
</feature>
<dbReference type="Pfam" id="PF02518">
    <property type="entry name" value="HATPase_c"/>
    <property type="match status" value="1"/>
</dbReference>
<evidence type="ECO:0000256" key="8">
    <source>
        <dbReference type="ARBA" id="ARBA00023012"/>
    </source>
</evidence>
<dbReference type="RefSeq" id="WP_306873239.1">
    <property type="nucleotide sequence ID" value="NZ_JAUSRB010000002.1"/>
</dbReference>
<name>A0ABT9RKV9_9ACTN</name>
<keyword evidence="7" id="KW-0067">ATP-binding</keyword>
<dbReference type="Proteomes" id="UP001230426">
    <property type="component" value="Unassembled WGS sequence"/>
</dbReference>
<keyword evidence="9" id="KW-1133">Transmembrane helix</keyword>
<evidence type="ECO:0000259" key="10">
    <source>
        <dbReference type="SMART" id="SM00387"/>
    </source>
</evidence>
<dbReference type="InterPro" id="IPR036890">
    <property type="entry name" value="HATPase_C_sf"/>
</dbReference>
<keyword evidence="3" id="KW-0597">Phosphoprotein</keyword>
<evidence type="ECO:0000256" key="3">
    <source>
        <dbReference type="ARBA" id="ARBA00022553"/>
    </source>
</evidence>
<evidence type="ECO:0000256" key="1">
    <source>
        <dbReference type="ARBA" id="ARBA00000085"/>
    </source>
</evidence>
<dbReference type="InterPro" id="IPR050482">
    <property type="entry name" value="Sensor_HK_TwoCompSys"/>
</dbReference>
<feature type="transmembrane region" description="Helical" evidence="9">
    <location>
        <begin position="157"/>
        <end position="179"/>
    </location>
</feature>
<evidence type="ECO:0000256" key="7">
    <source>
        <dbReference type="ARBA" id="ARBA00022840"/>
    </source>
</evidence>
<dbReference type="Gene3D" id="3.30.565.10">
    <property type="entry name" value="Histidine kinase-like ATPase, C-terminal domain"/>
    <property type="match status" value="1"/>
</dbReference>
<keyword evidence="5" id="KW-0547">Nucleotide-binding</keyword>
<proteinExistence type="predicted"/>
<keyword evidence="9" id="KW-0472">Membrane</keyword>
<comment type="caution">
    <text evidence="11">The sequence shown here is derived from an EMBL/GenBank/DDBJ whole genome shotgun (WGS) entry which is preliminary data.</text>
</comment>
<evidence type="ECO:0000256" key="4">
    <source>
        <dbReference type="ARBA" id="ARBA00022679"/>
    </source>
</evidence>
<dbReference type="Pfam" id="PF13796">
    <property type="entry name" value="Sensor"/>
    <property type="match status" value="1"/>
</dbReference>
<gene>
    <name evidence="11" type="ORF">J2S55_008640</name>
</gene>
<evidence type="ECO:0000313" key="11">
    <source>
        <dbReference type="EMBL" id="MDP9869374.1"/>
    </source>
</evidence>
<protein>
    <recommendedName>
        <fullName evidence="2">histidine kinase</fullName>
        <ecNumber evidence="2">2.7.13.3</ecNumber>
    </recommendedName>
</protein>
<dbReference type="Pfam" id="PF07730">
    <property type="entry name" value="HisKA_3"/>
    <property type="match status" value="1"/>
</dbReference>
<organism evidence="11 12">
    <name type="scientific">Streptosporangium brasiliense</name>
    <dbReference type="NCBI Taxonomy" id="47480"/>
    <lineage>
        <taxon>Bacteria</taxon>
        <taxon>Bacillati</taxon>
        <taxon>Actinomycetota</taxon>
        <taxon>Actinomycetes</taxon>
        <taxon>Streptosporangiales</taxon>
        <taxon>Streptosporangiaceae</taxon>
        <taxon>Streptosporangium</taxon>
    </lineage>
</organism>